<reference evidence="14" key="1">
    <citation type="submission" date="2021-02" db="EMBL/GenBank/DDBJ databases">
        <authorList>
            <person name="Nowell W R."/>
        </authorList>
    </citation>
    <scope>NUCLEOTIDE SEQUENCE</scope>
    <source>
        <strain evidence="14">Ploen Becks lab</strain>
    </source>
</reference>
<proteinExistence type="predicted"/>
<keyword evidence="3" id="KW-0808">Transferase</keyword>
<keyword evidence="5" id="KW-0007">Acetylation</keyword>
<dbReference type="CDD" id="cd22924">
    <property type="entry name" value="HFD_CHRAC1-like"/>
    <property type="match status" value="1"/>
</dbReference>
<dbReference type="Gene3D" id="1.10.20.10">
    <property type="entry name" value="Histone, subunit A"/>
    <property type="match status" value="1"/>
</dbReference>
<keyword evidence="8" id="KW-0539">Nucleus</keyword>
<dbReference type="PANTHER" id="PTHR10252">
    <property type="entry name" value="HISTONE-LIKE TRANSCRIPTION FACTOR CCAAT-RELATED"/>
    <property type="match status" value="1"/>
</dbReference>
<comment type="subunit">
    <text evidence="10">Heterodimer with POLE3; binds to DNA. Component of the CHRAC ISWI chromatin remodeling complex at least composed of SMARCA5/SNF2H, BAZ1A/ACF1, CHRAC1 and POLE3; the complex preferentially binds DNA through the CHRAC1-POLE3 heterodimer and possesses ATP-dependent nucleosome-remodeling activity. Within the complex, the heterodimer with POLE3 interacts with SMARCA5/SNF2H; the interaction is direct and enhances nucleosome sliding activity by the SMARCA5/SNF2H and BAZ1A/ACF1 interaction. Within the complex, the heterodimer with POLE3 interacts with BAZ1A/ACF1; the interactions are direct.</text>
</comment>
<dbReference type="GO" id="GO:0046982">
    <property type="term" value="F:protein heterodimerization activity"/>
    <property type="evidence" value="ECO:0007669"/>
    <property type="project" value="InterPro"/>
</dbReference>
<dbReference type="FunFam" id="1.10.20.10:FF:000048">
    <property type="entry name" value="Chromatin accessibility complex subunit 1"/>
    <property type="match status" value="1"/>
</dbReference>
<dbReference type="InterPro" id="IPR003958">
    <property type="entry name" value="CBFA_NFYB_domain"/>
</dbReference>
<organism evidence="14 15">
    <name type="scientific">Brachionus calyciflorus</name>
    <dbReference type="NCBI Taxonomy" id="104777"/>
    <lineage>
        <taxon>Eukaryota</taxon>
        <taxon>Metazoa</taxon>
        <taxon>Spiralia</taxon>
        <taxon>Gnathifera</taxon>
        <taxon>Rotifera</taxon>
        <taxon>Eurotatoria</taxon>
        <taxon>Monogononta</taxon>
        <taxon>Pseudotrocha</taxon>
        <taxon>Ploima</taxon>
        <taxon>Brachionidae</taxon>
        <taxon>Brachionus</taxon>
    </lineage>
</organism>
<accession>A0A813XQ72</accession>
<evidence type="ECO:0000259" key="13">
    <source>
        <dbReference type="Pfam" id="PF00808"/>
    </source>
</evidence>
<evidence type="ECO:0000256" key="5">
    <source>
        <dbReference type="ARBA" id="ARBA00022990"/>
    </source>
</evidence>
<dbReference type="GO" id="GO:0016779">
    <property type="term" value="F:nucleotidyltransferase activity"/>
    <property type="evidence" value="ECO:0007669"/>
    <property type="project" value="UniProtKB-KW"/>
</dbReference>
<dbReference type="Pfam" id="PF00808">
    <property type="entry name" value="CBFD_NFYB_HMF"/>
    <property type="match status" value="1"/>
</dbReference>
<sequence>MSKNNKFMSESFRGVQPLVPMTRVRTIMKSSPEITQINQDVLFVVAKATELFINQFVRDSFKNVNKSEELDYKKLADLVVKEEKFDFLSEIVPHKIKAKDALKEIEAEKKKSIK</sequence>
<protein>
    <recommendedName>
        <fullName evidence="11">Chromatin accessibility complex protein 1</fullName>
    </recommendedName>
    <alternativeName>
        <fullName evidence="12">DNA polymerase epsilon subunit p15</fullName>
    </alternativeName>
</protein>
<comment type="caution">
    <text evidence="14">The sequence shown here is derived from an EMBL/GenBank/DDBJ whole genome shotgun (WGS) entry which is preliminary data.</text>
</comment>
<evidence type="ECO:0000256" key="2">
    <source>
        <dbReference type="ARBA" id="ARBA00022553"/>
    </source>
</evidence>
<dbReference type="InterPro" id="IPR009072">
    <property type="entry name" value="Histone-fold"/>
</dbReference>
<dbReference type="PANTHER" id="PTHR10252:SF54">
    <property type="entry name" value="CHROMATIN ACCESSIBILITY COMPLEX PROTEIN 1"/>
    <property type="match status" value="1"/>
</dbReference>
<dbReference type="SUPFAM" id="SSF47113">
    <property type="entry name" value="Histone-fold"/>
    <property type="match status" value="1"/>
</dbReference>
<dbReference type="GO" id="GO:0006338">
    <property type="term" value="P:chromatin remodeling"/>
    <property type="evidence" value="ECO:0007669"/>
    <property type="project" value="TreeGrafter"/>
</dbReference>
<dbReference type="AlphaFoldDB" id="A0A813XQ72"/>
<evidence type="ECO:0000256" key="8">
    <source>
        <dbReference type="ARBA" id="ARBA00023242"/>
    </source>
</evidence>
<evidence type="ECO:0000256" key="7">
    <source>
        <dbReference type="ARBA" id="ARBA00023125"/>
    </source>
</evidence>
<name>A0A813XQ72_9BILA</name>
<keyword evidence="15" id="KW-1185">Reference proteome</keyword>
<evidence type="ECO:0000256" key="4">
    <source>
        <dbReference type="ARBA" id="ARBA00022695"/>
    </source>
</evidence>
<evidence type="ECO:0000256" key="10">
    <source>
        <dbReference type="ARBA" id="ARBA00062516"/>
    </source>
</evidence>
<keyword evidence="2" id="KW-0597">Phosphoprotein</keyword>
<evidence type="ECO:0000256" key="3">
    <source>
        <dbReference type="ARBA" id="ARBA00022679"/>
    </source>
</evidence>
<evidence type="ECO:0000256" key="6">
    <source>
        <dbReference type="ARBA" id="ARBA00023054"/>
    </source>
</evidence>
<keyword evidence="4" id="KW-0548">Nucleotidyltransferase</keyword>
<dbReference type="GO" id="GO:0008623">
    <property type="term" value="C:CHRAC"/>
    <property type="evidence" value="ECO:0007669"/>
    <property type="project" value="TreeGrafter"/>
</dbReference>
<evidence type="ECO:0000256" key="11">
    <source>
        <dbReference type="ARBA" id="ARBA00071805"/>
    </source>
</evidence>
<gene>
    <name evidence="14" type="ORF">OXX778_LOCUS9799</name>
</gene>
<keyword evidence="7" id="KW-0238">DNA-binding</keyword>
<evidence type="ECO:0000256" key="12">
    <source>
        <dbReference type="ARBA" id="ARBA00083235"/>
    </source>
</evidence>
<evidence type="ECO:0000256" key="9">
    <source>
        <dbReference type="ARBA" id="ARBA00059032"/>
    </source>
</evidence>
<evidence type="ECO:0000256" key="1">
    <source>
        <dbReference type="ARBA" id="ARBA00004123"/>
    </source>
</evidence>
<dbReference type="InterPro" id="IPR050568">
    <property type="entry name" value="Transcr_DNA_Rep_Reg"/>
</dbReference>
<evidence type="ECO:0000313" key="15">
    <source>
        <dbReference type="Proteomes" id="UP000663879"/>
    </source>
</evidence>
<dbReference type="EMBL" id="CAJNOC010001478">
    <property type="protein sequence ID" value="CAF0868287.1"/>
    <property type="molecule type" value="Genomic_DNA"/>
</dbReference>
<comment type="function">
    <text evidence="9">Forms a complex with DNA polymerase epsilon subunit POLE3 and binds naked DNA, which is then incorporated into chromatin, aided by the nucleosome remodeling activity of ISWI/SNF2H and ACF1. Does not enhance nucleosome sliding activity of the ACF-5 ISWI chromatin remodeling complex.</text>
</comment>
<keyword evidence="6" id="KW-0175">Coiled coil</keyword>
<comment type="subcellular location">
    <subcellularLocation>
        <location evidence="1">Nucleus</location>
    </subcellularLocation>
</comment>
<dbReference type="Proteomes" id="UP000663879">
    <property type="component" value="Unassembled WGS sequence"/>
</dbReference>
<dbReference type="GO" id="GO:0003677">
    <property type="term" value="F:DNA binding"/>
    <property type="evidence" value="ECO:0007669"/>
    <property type="project" value="UniProtKB-KW"/>
</dbReference>
<evidence type="ECO:0000313" key="14">
    <source>
        <dbReference type="EMBL" id="CAF0868287.1"/>
    </source>
</evidence>
<dbReference type="GO" id="GO:0006261">
    <property type="term" value="P:DNA-templated DNA replication"/>
    <property type="evidence" value="ECO:0007669"/>
    <property type="project" value="TreeGrafter"/>
</dbReference>
<feature type="domain" description="Transcription factor CBF/NF-Y/archaeal histone" evidence="13">
    <location>
        <begin position="19"/>
        <end position="67"/>
    </location>
</feature>
<dbReference type="OrthoDB" id="1291358at2759"/>